<dbReference type="AlphaFoldDB" id="T0HAP6"/>
<dbReference type="RefSeq" id="WP_021237635.1">
    <property type="nucleotide sequence ID" value="NZ_ATHO01000055.1"/>
</dbReference>
<evidence type="ECO:0008006" key="3">
    <source>
        <dbReference type="Google" id="ProtNLM"/>
    </source>
</evidence>
<name>T0HAP6_9SPHN</name>
<sequence>MTRTYTVFSGDLWIATGDEDEVRAALRAIGNDAQNLLLFDDATGRQVDIDLRGDGQEPSRGRGRPKLGVQAREVTLLPRHWEWLAAQPGGASAALRRLVEDARKAQEDAPSPRAAMDAAYHFLTGMAGDRPGYEDAIRALYARDRQGFAKAAEEWPSAIRDHGAALAEPAFATPRT</sequence>
<evidence type="ECO:0000313" key="1">
    <source>
        <dbReference type="EMBL" id="EQB09203.1"/>
    </source>
</evidence>
<comment type="caution">
    <text evidence="1">The sequence shown here is derived from an EMBL/GenBank/DDBJ whole genome shotgun (WGS) entry which is preliminary data.</text>
</comment>
<dbReference type="InterPro" id="IPR018715">
    <property type="entry name" value="DUF2239"/>
</dbReference>
<keyword evidence="2" id="KW-1185">Reference proteome</keyword>
<organism evidence="1 2">
    <name type="scientific">Sphingobium quisquiliarum P25</name>
    <dbReference type="NCBI Taxonomy" id="1329909"/>
    <lineage>
        <taxon>Bacteria</taxon>
        <taxon>Pseudomonadati</taxon>
        <taxon>Pseudomonadota</taxon>
        <taxon>Alphaproteobacteria</taxon>
        <taxon>Sphingomonadales</taxon>
        <taxon>Sphingomonadaceae</taxon>
        <taxon>Sphingobium</taxon>
    </lineage>
</organism>
<dbReference type="PATRIC" id="fig|1329909.3.peg.1295"/>
<proteinExistence type="predicted"/>
<dbReference type="EMBL" id="ATHO01000055">
    <property type="protein sequence ID" value="EQB09203.1"/>
    <property type="molecule type" value="Genomic_DNA"/>
</dbReference>
<accession>T0HAP6</accession>
<dbReference type="Pfam" id="PF09998">
    <property type="entry name" value="DUF2239"/>
    <property type="match status" value="1"/>
</dbReference>
<gene>
    <name evidence="1" type="ORF">L288_06710</name>
</gene>
<protein>
    <recommendedName>
        <fullName evidence="3">DUF2239 domain-containing protein</fullName>
    </recommendedName>
</protein>
<evidence type="ECO:0000313" key="2">
    <source>
        <dbReference type="Proteomes" id="UP000015525"/>
    </source>
</evidence>
<reference evidence="1 2" key="1">
    <citation type="journal article" date="2013" name="Genome Announc.">
        <title>Draft Genome Sequence of Sphingobium quisquiliarum Strain P25T, a Novel Hexachlorocyclohexane (HCH)-Degrading Bacterium Isolated from an HCH Dumpsite.</title>
        <authorList>
            <person name="Kumar Singh A."/>
            <person name="Sangwan N."/>
            <person name="Sharma A."/>
            <person name="Gupta V."/>
            <person name="Khurana J.P."/>
            <person name="Lal R."/>
        </authorList>
    </citation>
    <scope>NUCLEOTIDE SEQUENCE [LARGE SCALE GENOMIC DNA]</scope>
    <source>
        <strain evidence="1 2">P25</strain>
    </source>
</reference>
<dbReference type="Proteomes" id="UP000015525">
    <property type="component" value="Unassembled WGS sequence"/>
</dbReference>